<keyword evidence="6" id="KW-1185">Reference proteome</keyword>
<dbReference type="GO" id="GO:0008270">
    <property type="term" value="F:zinc ion binding"/>
    <property type="evidence" value="ECO:0007669"/>
    <property type="project" value="UniProtKB-UniRule"/>
</dbReference>
<evidence type="ECO:0000256" key="1">
    <source>
        <dbReference type="PROSITE-ProRule" id="PRU01211"/>
    </source>
</evidence>
<dbReference type="PRINTS" id="PR00480">
    <property type="entry name" value="ASTACIN"/>
</dbReference>
<feature type="compositionally biased region" description="Basic and acidic residues" evidence="3">
    <location>
        <begin position="421"/>
        <end position="436"/>
    </location>
</feature>
<evidence type="ECO:0000313" key="5">
    <source>
        <dbReference type="EMBL" id="KAJ0404048.1"/>
    </source>
</evidence>
<keyword evidence="1 2" id="KW-0645">Protease</keyword>
<dbReference type="AlphaFoldDB" id="A0AAD5M5W4"/>
<dbReference type="PROSITE" id="PS51864">
    <property type="entry name" value="ASTACIN"/>
    <property type="match status" value="1"/>
</dbReference>
<dbReference type="EC" id="3.4.24.-" evidence="2"/>
<sequence length="436" mass="49388">MAAPLPSEETAFMSCPAEPRHLCASRHLPFLPEQPLVMRAMRLPVRLLVTIALVLATVAADAAPCEVEGVRILHRRARYLVGRAHRPGSIYATCHDGRASCYEDSGLADAPAYLHSRIDCDPRVINARRRKLGVAVELDEDRWPNGVVWYRFSTEFPLQDAEKRTVRDAIAVYEATDIAVTFKECEPITLCNKKFVDIRQKENACYSYVGYVDDGEGQMLNLGKSCFEAPGTVIHELGHALGLYHEHTHPEREVIVLTDLNLPVSPSNYAKETEALLKPYDKASIMHYGRAAGLCLPKDQYPLASFCDVEVTTNCVMPVQAHCNTSRDSEIGQRRVLSPGDINTLKALYGSKVPTPTRRPSKRDRWGDRPHWNGNGRWWGYDDDDDDDGRDEWQHGRGNKWGWSWSWDFNKNANRKSNNNNKRDDRKDGRGHFRGF</sequence>
<evidence type="ECO:0000256" key="2">
    <source>
        <dbReference type="RuleBase" id="RU361183"/>
    </source>
</evidence>
<dbReference type="InterPro" id="IPR001506">
    <property type="entry name" value="Peptidase_M12A"/>
</dbReference>
<comment type="caution">
    <text evidence="5">The sequence shown here is derived from an EMBL/GenBank/DDBJ whole genome shotgun (WGS) entry which is preliminary data.</text>
</comment>
<accession>A0AAD5M5W4</accession>
<comment type="cofactor">
    <cofactor evidence="1 2">
        <name>Zn(2+)</name>
        <dbReference type="ChEBI" id="CHEBI:29105"/>
    </cofactor>
    <text evidence="1 2">Binds 1 zinc ion per subunit.</text>
</comment>
<dbReference type="EMBL" id="JAKCXM010000070">
    <property type="protein sequence ID" value="KAJ0404048.1"/>
    <property type="molecule type" value="Genomic_DNA"/>
</dbReference>
<proteinExistence type="predicted"/>
<feature type="binding site" evidence="1">
    <location>
        <position position="239"/>
    </location>
    <ligand>
        <name>Zn(2+)</name>
        <dbReference type="ChEBI" id="CHEBI:29105"/>
        <note>catalytic</note>
    </ligand>
</feature>
<keyword evidence="1 2" id="KW-0479">Metal-binding</keyword>
<dbReference type="SUPFAM" id="SSF55486">
    <property type="entry name" value="Metalloproteases ('zincins'), catalytic domain"/>
    <property type="match status" value="1"/>
</dbReference>
<dbReference type="Pfam" id="PF01400">
    <property type="entry name" value="Astacin"/>
    <property type="match status" value="1"/>
</dbReference>
<dbReference type="Proteomes" id="UP001209570">
    <property type="component" value="Unassembled WGS sequence"/>
</dbReference>
<evidence type="ECO:0000313" key="6">
    <source>
        <dbReference type="Proteomes" id="UP001209570"/>
    </source>
</evidence>
<keyword evidence="1 2" id="KW-0862">Zinc</keyword>
<evidence type="ECO:0000259" key="4">
    <source>
        <dbReference type="PROSITE" id="PS51864"/>
    </source>
</evidence>
<dbReference type="InterPro" id="IPR024079">
    <property type="entry name" value="MetalloPept_cat_dom_sf"/>
</dbReference>
<feature type="region of interest" description="Disordered" evidence="3">
    <location>
        <begin position="412"/>
        <end position="436"/>
    </location>
</feature>
<feature type="domain" description="Peptidase M12A" evidence="4">
    <location>
        <begin position="134"/>
        <end position="352"/>
    </location>
</feature>
<dbReference type="GO" id="GO:0006508">
    <property type="term" value="P:proteolysis"/>
    <property type="evidence" value="ECO:0007669"/>
    <property type="project" value="UniProtKB-KW"/>
</dbReference>
<comment type="caution">
    <text evidence="1">Lacks conserved residue(s) required for the propagation of feature annotation.</text>
</comment>
<feature type="binding site" evidence="1">
    <location>
        <position position="235"/>
    </location>
    <ligand>
        <name>Zn(2+)</name>
        <dbReference type="ChEBI" id="CHEBI:29105"/>
        <note>catalytic</note>
    </ligand>
</feature>
<feature type="binding site" evidence="1">
    <location>
        <position position="245"/>
    </location>
    <ligand>
        <name>Zn(2+)</name>
        <dbReference type="ChEBI" id="CHEBI:29105"/>
        <note>catalytic</note>
    </ligand>
</feature>
<dbReference type="InterPro" id="IPR006026">
    <property type="entry name" value="Peptidase_Metallo"/>
</dbReference>
<dbReference type="SMART" id="SM00235">
    <property type="entry name" value="ZnMc"/>
    <property type="match status" value="1"/>
</dbReference>
<keyword evidence="1 2" id="KW-0482">Metalloprotease</keyword>
<dbReference type="PANTHER" id="PTHR10127:SF850">
    <property type="entry name" value="METALLOENDOPEPTIDASE"/>
    <property type="match status" value="1"/>
</dbReference>
<feature type="active site" evidence="1">
    <location>
        <position position="236"/>
    </location>
</feature>
<dbReference type="GO" id="GO:0004222">
    <property type="term" value="F:metalloendopeptidase activity"/>
    <property type="evidence" value="ECO:0007669"/>
    <property type="project" value="UniProtKB-UniRule"/>
</dbReference>
<dbReference type="Gene3D" id="3.40.390.10">
    <property type="entry name" value="Collagenase (Catalytic Domain)"/>
    <property type="match status" value="1"/>
</dbReference>
<organism evidence="5 6">
    <name type="scientific">Pythium insidiosum</name>
    <name type="common">Pythiosis disease agent</name>
    <dbReference type="NCBI Taxonomy" id="114742"/>
    <lineage>
        <taxon>Eukaryota</taxon>
        <taxon>Sar</taxon>
        <taxon>Stramenopiles</taxon>
        <taxon>Oomycota</taxon>
        <taxon>Peronosporomycetes</taxon>
        <taxon>Pythiales</taxon>
        <taxon>Pythiaceae</taxon>
        <taxon>Pythium</taxon>
    </lineage>
</organism>
<dbReference type="PANTHER" id="PTHR10127">
    <property type="entry name" value="DISCOIDIN, CUB, EGF, LAMININ , AND ZINC METALLOPROTEASE DOMAIN CONTAINING"/>
    <property type="match status" value="1"/>
</dbReference>
<name>A0AAD5M5W4_PYTIN</name>
<keyword evidence="1 2" id="KW-0378">Hydrolase</keyword>
<reference evidence="5" key="1">
    <citation type="submission" date="2021-12" db="EMBL/GenBank/DDBJ databases">
        <title>Prjna785345.</title>
        <authorList>
            <person name="Rujirawat T."/>
            <person name="Krajaejun T."/>
        </authorList>
    </citation>
    <scope>NUCLEOTIDE SEQUENCE</scope>
    <source>
        <strain evidence="5">Pi057C3</strain>
    </source>
</reference>
<protein>
    <recommendedName>
        <fullName evidence="2">Metalloendopeptidase</fullName>
        <ecNumber evidence="2">3.4.24.-</ecNumber>
    </recommendedName>
</protein>
<evidence type="ECO:0000256" key="3">
    <source>
        <dbReference type="SAM" id="MobiDB-lite"/>
    </source>
</evidence>
<gene>
    <name evidence="5" type="ORF">P43SY_004303</name>
</gene>